<reference evidence="1" key="1">
    <citation type="submission" date="2019-07" db="EMBL/GenBank/DDBJ databases">
        <title>Annotation for the trematode Paragonimus miyazaki's.</title>
        <authorList>
            <person name="Choi Y.-J."/>
        </authorList>
    </citation>
    <scope>NUCLEOTIDE SEQUENCE</scope>
    <source>
        <strain evidence="1">Japan</strain>
    </source>
</reference>
<keyword evidence="2" id="KW-1185">Reference proteome</keyword>
<dbReference type="EMBL" id="JTDE01000266">
    <property type="protein sequence ID" value="KAF7261764.1"/>
    <property type="molecule type" value="Genomic_DNA"/>
</dbReference>
<sequence length="65" mass="7712">MSQPPSAQTYEFANLRDFNDRHKISCCEMCIMFKLDNSDKLKYFSCCLLNFDFLKFLDQQLLNTS</sequence>
<evidence type="ECO:0000313" key="2">
    <source>
        <dbReference type="Proteomes" id="UP000822476"/>
    </source>
</evidence>
<evidence type="ECO:0000313" key="1">
    <source>
        <dbReference type="EMBL" id="KAF7261764.1"/>
    </source>
</evidence>
<gene>
    <name evidence="1" type="ORF">EG68_00961</name>
</gene>
<protein>
    <submittedName>
        <fullName evidence="1">Uncharacterized protein</fullName>
    </submittedName>
</protein>
<name>A0A8S9Z542_9TREM</name>
<comment type="caution">
    <text evidence="1">The sequence shown here is derived from an EMBL/GenBank/DDBJ whole genome shotgun (WGS) entry which is preliminary data.</text>
</comment>
<proteinExistence type="predicted"/>
<dbReference type="AlphaFoldDB" id="A0A8S9Z542"/>
<dbReference type="Proteomes" id="UP000822476">
    <property type="component" value="Unassembled WGS sequence"/>
</dbReference>
<organism evidence="1 2">
    <name type="scientific">Paragonimus skrjabini miyazakii</name>
    <dbReference type="NCBI Taxonomy" id="59628"/>
    <lineage>
        <taxon>Eukaryota</taxon>
        <taxon>Metazoa</taxon>
        <taxon>Spiralia</taxon>
        <taxon>Lophotrochozoa</taxon>
        <taxon>Platyhelminthes</taxon>
        <taxon>Trematoda</taxon>
        <taxon>Digenea</taxon>
        <taxon>Plagiorchiida</taxon>
        <taxon>Troglotremata</taxon>
        <taxon>Troglotrematidae</taxon>
        <taxon>Paragonimus</taxon>
    </lineage>
</organism>
<accession>A0A8S9Z542</accession>